<reference evidence="3" key="1">
    <citation type="submission" date="2023-03" db="EMBL/GenBank/DDBJ databases">
        <authorList>
            <person name="Steffen K."/>
            <person name="Cardenas P."/>
        </authorList>
    </citation>
    <scope>NUCLEOTIDE SEQUENCE</scope>
</reference>
<evidence type="ECO:0000313" key="4">
    <source>
        <dbReference type="Proteomes" id="UP001174909"/>
    </source>
</evidence>
<proteinExistence type="predicted"/>
<comment type="caution">
    <text evidence="3">The sequence shown here is derived from an EMBL/GenBank/DDBJ whole genome shotgun (WGS) entry which is preliminary data.</text>
</comment>
<keyword evidence="2" id="KW-0472">Membrane</keyword>
<dbReference type="AlphaFoldDB" id="A0AA35T8R7"/>
<evidence type="ECO:0000256" key="1">
    <source>
        <dbReference type="SAM" id="MobiDB-lite"/>
    </source>
</evidence>
<keyword evidence="2" id="KW-0812">Transmembrane</keyword>
<accession>A0AA35T8R7</accession>
<dbReference type="Pfam" id="PF13584">
    <property type="entry name" value="BatD"/>
    <property type="match status" value="1"/>
</dbReference>
<evidence type="ECO:0000256" key="2">
    <source>
        <dbReference type="SAM" id="Phobius"/>
    </source>
</evidence>
<evidence type="ECO:0000313" key="3">
    <source>
        <dbReference type="EMBL" id="CAI8043543.1"/>
    </source>
</evidence>
<feature type="region of interest" description="Disordered" evidence="1">
    <location>
        <begin position="124"/>
        <end position="152"/>
    </location>
</feature>
<gene>
    <name evidence="3" type="ORF">GBAR_LOCUS24149</name>
</gene>
<keyword evidence="4" id="KW-1185">Reference proteome</keyword>
<organism evidence="3 4">
    <name type="scientific">Geodia barretti</name>
    <name type="common">Barrett's horny sponge</name>
    <dbReference type="NCBI Taxonomy" id="519541"/>
    <lineage>
        <taxon>Eukaryota</taxon>
        <taxon>Metazoa</taxon>
        <taxon>Porifera</taxon>
        <taxon>Demospongiae</taxon>
        <taxon>Heteroscleromorpha</taxon>
        <taxon>Tetractinellida</taxon>
        <taxon>Astrophorina</taxon>
        <taxon>Geodiidae</taxon>
        <taxon>Geodia</taxon>
    </lineage>
</organism>
<dbReference type="EMBL" id="CASHTH010003334">
    <property type="protein sequence ID" value="CAI8043543.1"/>
    <property type="molecule type" value="Genomic_DNA"/>
</dbReference>
<protein>
    <submittedName>
        <fullName evidence="3">Uncharacterized protein</fullName>
    </submittedName>
</protein>
<name>A0AA35T8R7_GEOBA</name>
<dbReference type="Proteomes" id="UP001174909">
    <property type="component" value="Unassembled WGS sequence"/>
</dbReference>
<dbReference type="InterPro" id="IPR025738">
    <property type="entry name" value="BatD"/>
</dbReference>
<keyword evidence="2" id="KW-1133">Transmembrane helix</keyword>
<sequence>MKTVTAPKLPPIPGVIVNGPNLTEDSTSTSLAYTYTLIPSQRGVLRIPAIEYTYFDPSRAVYATTQTAPIPVSVRPNPNETAEEETGSSPWLLWLILLAILIVALGIGGYLWYRVGFVIPTRRKPNAETGTDTLERGGLRKRNTQGTETEPITPASQAREALEGLTHSDTTENATTFANALAQTLYQYLEGTLALSQRNIDTAREVCTHAGISEPVLDGLIDLLTKCDYHRFAPVPLSTDERDALIARAEAVINDIENLQNAHDA</sequence>
<feature type="transmembrane region" description="Helical" evidence="2">
    <location>
        <begin position="91"/>
        <end position="113"/>
    </location>
</feature>